<sequence length="90" mass="9910">METLATFYAAATPRTGTEDVFEKCIRQLADRETVDGVRFSILEVTPVSAALRGEMPLAECPECPEALATYLEDQLVSREGIYLNLDVNIA</sequence>
<dbReference type="EMBL" id="JAAZSQ010000005">
    <property type="protein sequence ID" value="NKX54446.1"/>
    <property type="molecule type" value="Genomic_DNA"/>
</dbReference>
<dbReference type="Proteomes" id="UP000544090">
    <property type="component" value="Unassembled WGS sequence"/>
</dbReference>
<reference evidence="1 2" key="1">
    <citation type="submission" date="2020-04" db="EMBL/GenBank/DDBJ databases">
        <title>Arthrobacter sp. nov.</title>
        <authorList>
            <person name="Liu S."/>
        </authorList>
    </citation>
    <scope>NUCLEOTIDE SEQUENCE [LARGE SCALE GENOMIC DNA]</scope>
    <source>
        <strain evidence="1 2">E918</strain>
    </source>
</reference>
<dbReference type="RefSeq" id="WP_168485781.1">
    <property type="nucleotide sequence ID" value="NZ_JAAZSQ010000005.1"/>
</dbReference>
<gene>
    <name evidence="1" type="ORF">HGG74_07795</name>
</gene>
<proteinExistence type="predicted"/>
<evidence type="ECO:0000313" key="2">
    <source>
        <dbReference type="Proteomes" id="UP000544090"/>
    </source>
</evidence>
<keyword evidence="2" id="KW-1185">Reference proteome</keyword>
<name>A0A7X6HC78_9MICC</name>
<evidence type="ECO:0000313" key="1">
    <source>
        <dbReference type="EMBL" id="NKX54446.1"/>
    </source>
</evidence>
<protein>
    <submittedName>
        <fullName evidence="1">Uncharacterized protein</fullName>
    </submittedName>
</protein>
<comment type="caution">
    <text evidence="1">The sequence shown here is derived from an EMBL/GenBank/DDBJ whole genome shotgun (WGS) entry which is preliminary data.</text>
</comment>
<dbReference type="AlphaFoldDB" id="A0A7X6HC78"/>
<accession>A0A7X6HC78</accession>
<organism evidence="1 2">
    <name type="scientific">Arthrobacter mobilis</name>
    <dbReference type="NCBI Taxonomy" id="2724944"/>
    <lineage>
        <taxon>Bacteria</taxon>
        <taxon>Bacillati</taxon>
        <taxon>Actinomycetota</taxon>
        <taxon>Actinomycetes</taxon>
        <taxon>Micrococcales</taxon>
        <taxon>Micrococcaceae</taxon>
        <taxon>Arthrobacter</taxon>
    </lineage>
</organism>